<dbReference type="GO" id="GO:0004866">
    <property type="term" value="F:endopeptidase inhibitor activity"/>
    <property type="evidence" value="ECO:0007669"/>
    <property type="project" value="InterPro"/>
</dbReference>
<proteinExistence type="predicted"/>
<dbReference type="EMBL" id="NIVC01000981">
    <property type="protein sequence ID" value="PAA74027.1"/>
    <property type="molecule type" value="Genomic_DNA"/>
</dbReference>
<dbReference type="SMART" id="SM01360">
    <property type="entry name" value="A2M"/>
    <property type="match status" value="1"/>
</dbReference>
<protein>
    <recommendedName>
        <fullName evidence="11">A2M domain-containing protein</fullName>
    </recommendedName>
</protein>
<dbReference type="SUPFAM" id="SSF49410">
    <property type="entry name" value="Alpha-macroglobulin receptor domain"/>
    <property type="match status" value="1"/>
</dbReference>
<dbReference type="CDD" id="cd00112">
    <property type="entry name" value="LDLa"/>
    <property type="match status" value="1"/>
</dbReference>
<dbReference type="SMART" id="SM01361">
    <property type="entry name" value="A2M_recep"/>
    <property type="match status" value="1"/>
</dbReference>
<evidence type="ECO:0000256" key="2">
    <source>
        <dbReference type="PROSITE-ProRule" id="PRU00124"/>
    </source>
</evidence>
<evidence type="ECO:0008006" key="11">
    <source>
        <dbReference type="Google" id="ProtNLM"/>
    </source>
</evidence>
<dbReference type="InterPro" id="IPR011626">
    <property type="entry name" value="Alpha-macroglobulin_TED"/>
</dbReference>
<dbReference type="Pfam" id="PF07703">
    <property type="entry name" value="A2M_BRD"/>
    <property type="match status" value="1"/>
</dbReference>
<dbReference type="EMBL" id="NIVC01001896">
    <property type="protein sequence ID" value="PAA62830.1"/>
    <property type="molecule type" value="Genomic_DNA"/>
</dbReference>
<feature type="domain" description="Alpha-macroglobulin receptor-binding" evidence="7">
    <location>
        <begin position="1469"/>
        <end position="1561"/>
    </location>
</feature>
<dbReference type="InterPro" id="IPR009048">
    <property type="entry name" value="A-macroglobulin_rcpt-bd"/>
</dbReference>
<evidence type="ECO:0000256" key="1">
    <source>
        <dbReference type="ARBA" id="ARBA00023157"/>
    </source>
</evidence>
<feature type="transmembrane region" description="Helical" evidence="3">
    <location>
        <begin position="1586"/>
        <end position="1608"/>
    </location>
</feature>
<keyword evidence="3" id="KW-1133">Transmembrane helix</keyword>
<dbReference type="Gene3D" id="1.50.10.20">
    <property type="match status" value="1"/>
</dbReference>
<dbReference type="InterPro" id="IPR008930">
    <property type="entry name" value="Terpenoid_cyclase/PrenylTrfase"/>
</dbReference>
<feature type="domain" description="Alpha-2-macroglobulin" evidence="6">
    <location>
        <begin position="761"/>
        <end position="855"/>
    </location>
</feature>
<dbReference type="OrthoDB" id="6359008at2759"/>
<dbReference type="InterPro" id="IPR036595">
    <property type="entry name" value="A-macroglobulin_rcpt-bd_sf"/>
</dbReference>
<comment type="caution">
    <text evidence="9">The sequence shown here is derived from an EMBL/GenBank/DDBJ whole genome shotgun (WGS) entry which is preliminary data.</text>
</comment>
<evidence type="ECO:0000259" key="6">
    <source>
        <dbReference type="SMART" id="SM01360"/>
    </source>
</evidence>
<evidence type="ECO:0000256" key="4">
    <source>
        <dbReference type="SAM" id="SignalP"/>
    </source>
</evidence>
<dbReference type="Pfam" id="PF01835">
    <property type="entry name" value="MG2"/>
    <property type="match status" value="1"/>
</dbReference>
<dbReference type="InterPro" id="IPR050473">
    <property type="entry name" value="A2M/Complement_sys"/>
</dbReference>
<dbReference type="SUPFAM" id="SSF48239">
    <property type="entry name" value="Terpenoid cyclases/Protein prenyltransferases"/>
    <property type="match status" value="1"/>
</dbReference>
<dbReference type="Gene3D" id="4.10.400.10">
    <property type="entry name" value="Low-density Lipoprotein Receptor"/>
    <property type="match status" value="1"/>
</dbReference>
<dbReference type="SMART" id="SM01359">
    <property type="entry name" value="A2M_N_2"/>
    <property type="match status" value="1"/>
</dbReference>
<dbReference type="CDD" id="cd02891">
    <property type="entry name" value="A2M_like"/>
    <property type="match status" value="1"/>
</dbReference>
<reference evidence="9 10" key="1">
    <citation type="submission" date="2017-06" db="EMBL/GenBank/DDBJ databases">
        <title>A platform for efficient transgenesis in Macrostomum lignano, a flatworm model organism for stem cell research.</title>
        <authorList>
            <person name="Berezikov E."/>
        </authorList>
    </citation>
    <scope>NUCLEOTIDE SEQUENCE [LARGE SCALE GENOMIC DNA]</scope>
    <source>
        <strain evidence="9">DV1</strain>
        <tissue evidence="9">Whole organism</tissue>
    </source>
</reference>
<dbReference type="InterPro" id="IPR013783">
    <property type="entry name" value="Ig-like_fold"/>
</dbReference>
<dbReference type="SUPFAM" id="SSF57424">
    <property type="entry name" value="LDL receptor-like module"/>
    <property type="match status" value="1"/>
</dbReference>
<dbReference type="Pfam" id="PF00207">
    <property type="entry name" value="A2M"/>
    <property type="match status" value="1"/>
</dbReference>
<organism evidence="9 10">
    <name type="scientific">Macrostomum lignano</name>
    <dbReference type="NCBI Taxonomy" id="282301"/>
    <lineage>
        <taxon>Eukaryota</taxon>
        <taxon>Metazoa</taxon>
        <taxon>Spiralia</taxon>
        <taxon>Lophotrochozoa</taxon>
        <taxon>Platyhelminthes</taxon>
        <taxon>Rhabditophora</taxon>
        <taxon>Macrostomorpha</taxon>
        <taxon>Macrostomida</taxon>
        <taxon>Macrostomidae</taxon>
        <taxon>Macrostomum</taxon>
    </lineage>
</organism>
<feature type="signal peptide" evidence="4">
    <location>
        <begin position="1"/>
        <end position="23"/>
    </location>
</feature>
<evidence type="ECO:0000256" key="3">
    <source>
        <dbReference type="SAM" id="Phobius"/>
    </source>
</evidence>
<dbReference type="Pfam" id="PF07677">
    <property type="entry name" value="A2M_recep"/>
    <property type="match status" value="1"/>
</dbReference>
<dbReference type="PROSITE" id="PS50068">
    <property type="entry name" value="LDLRA_2"/>
    <property type="match status" value="1"/>
</dbReference>
<evidence type="ECO:0000313" key="8">
    <source>
        <dbReference type="EMBL" id="PAA62830.1"/>
    </source>
</evidence>
<dbReference type="PANTHER" id="PTHR11412:SF146">
    <property type="entry name" value="CD109 ANTIGEN"/>
    <property type="match status" value="1"/>
</dbReference>
<feature type="domain" description="Alpha-2-macroglobulin bait region" evidence="5">
    <location>
        <begin position="476"/>
        <end position="610"/>
    </location>
</feature>
<dbReference type="GO" id="GO:0005615">
    <property type="term" value="C:extracellular space"/>
    <property type="evidence" value="ECO:0007669"/>
    <property type="project" value="InterPro"/>
</dbReference>
<accession>A0A267FLN5</accession>
<evidence type="ECO:0000259" key="5">
    <source>
        <dbReference type="SMART" id="SM01359"/>
    </source>
</evidence>
<keyword evidence="10" id="KW-1185">Reference proteome</keyword>
<dbReference type="Gene3D" id="2.60.40.690">
    <property type="entry name" value="Alpha-macroglobulin, receptor-binding domain"/>
    <property type="match status" value="1"/>
</dbReference>
<dbReference type="InterPro" id="IPR001599">
    <property type="entry name" value="Macroglobln_a2"/>
</dbReference>
<dbReference type="Gene3D" id="2.60.40.2950">
    <property type="match status" value="1"/>
</dbReference>
<keyword evidence="4" id="KW-0732">Signal</keyword>
<comment type="caution">
    <text evidence="2">Lacks conserved residue(s) required for the propagation of feature annotation.</text>
</comment>
<feature type="disulfide bond" evidence="2">
    <location>
        <begin position="718"/>
        <end position="733"/>
    </location>
</feature>
<evidence type="ECO:0000313" key="10">
    <source>
        <dbReference type="Proteomes" id="UP000215902"/>
    </source>
</evidence>
<evidence type="ECO:0000259" key="7">
    <source>
        <dbReference type="SMART" id="SM01361"/>
    </source>
</evidence>
<dbReference type="InterPro" id="IPR011625">
    <property type="entry name" value="A2M_N_BRD"/>
</dbReference>
<dbReference type="Gene3D" id="2.60.40.10">
    <property type="entry name" value="Immunoglobulins"/>
    <property type="match status" value="1"/>
</dbReference>
<dbReference type="InterPro" id="IPR002890">
    <property type="entry name" value="MG2"/>
</dbReference>
<dbReference type="InterPro" id="IPR036055">
    <property type="entry name" value="LDL_receptor-like_sf"/>
</dbReference>
<sequence>MLWSIIATGAVLAIACLSIAVNCQSPLAGGVPSTSIELAETPSYLVLTPRKIRPELELGVSATVFRMLYDSITFRVSIRRIQYSIPDYEINYAEETFTQPGSRIIRLKAPENIPEGNYSIFVEGSVESLGGLLFQNRTELVFEPRVFSVYIQFSKPLYAMGDLIKFRVIPYEFNLMVKNRLFTSVELVDPNGIVVRRWLSPRTNARGYLELSFQLPPTCSFGEWKVRCNRESFVSEKKFTVSYNVVKTMCAVNLTLPLRLSEFAFGVYGILEANHTTNVPSQGNATIRLEFRPRWSSVVLGTLVKEIPYFLGRSNFLFTMQEIQAELKLKDRPADLDVYGEAFVFDWNFLVTDNNKAQSVIFREVPDLKFLGGRVRQFKPELPYTAYIRIFQADGRKPDFRYRYVSIEVYCDTSALIKSDSRIPVPDDSVIRYTIQTGRNCTNYRLFALLKSSSTSMTRTAEQFVFRHYSPSGAYLRVTTSTDKPSVDKYMVFNIRTTYYTQEIHYLIQAAGNILSSDIIRMPAGVLSKTFSIAISREMSPVARMVVYFMKPDGELVTDSFTFFVELLRMNSVKIDMHQGSDLSGKTVTGWVSGASPGSFILLSTMPYDLYLRYGSRVILEPNALIEELLQYESFADQPLRYRWFDDISDTPKARYFPSHTLGPDANKTMNFSGLIMFTDSNYSSVSFWHTCNETLNPERAFPCYTKPDECYGYRQKCDGKIDCLTGVDEMNCESDSYRDVPGYVEPYFEFMFRHFIYDEDWLWQDLYAKPFLNGKVPINTAVVPKLETGWVIGAIAIDSEKGIQVQEDPTMFTSTRRFYMRLEAPKSAFWGEQLGIRVALFNRWDYWIEVLVVLKKSKDYDFVSVGAGGQVNSYSPELVSNSDVHSLVYLRGGGHTMIYFPVLPRQTGKVTISFCTYSFIGGECSAVTIPISINGVANSYSSPILIDLVDNSELLAQNFFIIAEQTFVEPEKRWRRYVPGSKAAYLTVVGDIVGPTLGPDQPYCDASCSAWKPVGSAESVLFNMNRNVQMLHYLRMTKQLQDATLKSTLTYVNTQFARLTFFIEPTSGGISNFPERFANETSTFLTALGLYTLAETSFSEWDQITYISPDIFKKLLIFLNATQVRTGDPEFFGSFTDSIQWDLKYFNIYINDVPVDPAFHPYLERVTITALSVLATSHPSIPKPLGPLASTISSAALSYLRRHLPKMGNNALCLAMTAYALTFDSDTTYKFKARDMLLSSVRTDNYLYWAVRRLRSLIREPDTAGKVIIKPRIEWPNDAFAVEATGFALLALFKTGSPSTDSILRNNITKIVHFLSETKNMAQGWISTQDTIIAIRALREIAQLDLNRVIYNIRVDISPSSDVSKSRSIFLDGSNLTVPQTYALGDADTWGEVTVKASGSGRAVLQLYVTKSVENEFQVKNAADPVTPENSFRTFEVSCVPNFAGKNGSLLHMTSCARWLWTERSETSGMAILSYTLPSGFFASNYKWRNFVQGSNVRGLRHIWLSGNTVNLFFSNITSTETTCTTLTFPRFFPVANVTIEHSCSVYEYFENDNGNFTLYKATSLHSADICKVCGSFQCPYCPDYNFATVVQPTVAVLLAAVALLLVGWRKATIEVSC</sequence>
<dbReference type="Pfam" id="PF07678">
    <property type="entry name" value="TED_complement"/>
    <property type="match status" value="1"/>
</dbReference>
<keyword evidence="3" id="KW-0812">Transmembrane</keyword>
<feature type="chain" id="PRO_5011916130" description="A2M domain-containing protein" evidence="4">
    <location>
        <begin position="24"/>
        <end position="1619"/>
    </location>
</feature>
<name>A0A267FLN5_9PLAT</name>
<dbReference type="Gene3D" id="2.60.40.1930">
    <property type="match status" value="2"/>
</dbReference>
<dbReference type="PANTHER" id="PTHR11412">
    <property type="entry name" value="MACROGLOBULIN / COMPLEMENT"/>
    <property type="match status" value="1"/>
</dbReference>
<dbReference type="STRING" id="282301.A0A267FLN5"/>
<evidence type="ECO:0000313" key="9">
    <source>
        <dbReference type="EMBL" id="PAA74027.1"/>
    </source>
</evidence>
<keyword evidence="3" id="KW-0472">Membrane</keyword>
<dbReference type="Proteomes" id="UP000215902">
    <property type="component" value="Unassembled WGS sequence"/>
</dbReference>
<keyword evidence="1 2" id="KW-1015">Disulfide bond</keyword>
<dbReference type="InterPro" id="IPR002172">
    <property type="entry name" value="LDrepeatLR_classA_rpt"/>
</dbReference>
<gene>
    <name evidence="8" type="ORF">BOX15_Mlig019825g1</name>
    <name evidence="9" type="ORF">BOX15_Mlig019825g4</name>
</gene>